<gene>
    <name evidence="1" type="ORF">EYC84_010348</name>
</gene>
<dbReference type="Proteomes" id="UP000322873">
    <property type="component" value="Unassembled WGS sequence"/>
</dbReference>
<accession>A0A5M9JEZ2</accession>
<proteinExistence type="predicted"/>
<keyword evidence="2" id="KW-1185">Reference proteome</keyword>
<organism evidence="1 2">
    <name type="scientific">Monilinia fructicola</name>
    <name type="common">Brown rot fungus</name>
    <name type="synonym">Ciboria fructicola</name>
    <dbReference type="NCBI Taxonomy" id="38448"/>
    <lineage>
        <taxon>Eukaryota</taxon>
        <taxon>Fungi</taxon>
        <taxon>Dikarya</taxon>
        <taxon>Ascomycota</taxon>
        <taxon>Pezizomycotina</taxon>
        <taxon>Leotiomycetes</taxon>
        <taxon>Helotiales</taxon>
        <taxon>Sclerotiniaceae</taxon>
        <taxon>Monilinia</taxon>
    </lineage>
</organism>
<comment type="caution">
    <text evidence="1">The sequence shown here is derived from an EMBL/GenBank/DDBJ whole genome shotgun (WGS) entry which is preliminary data.</text>
</comment>
<name>A0A5M9JEZ2_MONFR</name>
<protein>
    <submittedName>
        <fullName evidence="1">Uncharacterized protein</fullName>
    </submittedName>
</protein>
<sequence length="159" mass="18263">MSAPLPSSNSASCLSPYFAPVCEDVHRFDIPHMRQVTVESIHLYFWHQFQQTDSAVALKFNSHFEMLAVIFLKPCCLNLVSSSRFGLVHGRGFGPADFARAQMSLRSGCYYPPDEKYKRSQRSVKGFDLIGCAVRMRLRYMLNLTIFGNRFIWPRAEDE</sequence>
<dbReference type="AlphaFoldDB" id="A0A5M9JEZ2"/>
<evidence type="ECO:0000313" key="1">
    <source>
        <dbReference type="EMBL" id="KAA8567317.1"/>
    </source>
</evidence>
<evidence type="ECO:0000313" key="2">
    <source>
        <dbReference type="Proteomes" id="UP000322873"/>
    </source>
</evidence>
<dbReference type="EMBL" id="VICG01000011">
    <property type="protein sequence ID" value="KAA8567317.1"/>
    <property type="molecule type" value="Genomic_DNA"/>
</dbReference>
<reference evidence="1 2" key="1">
    <citation type="submission" date="2019-06" db="EMBL/GenBank/DDBJ databases">
        <title>Genome Sequence of the Brown Rot Fungal Pathogen Monilinia fructicola.</title>
        <authorList>
            <person name="De Miccolis Angelini R.M."/>
            <person name="Landi L."/>
            <person name="Abate D."/>
            <person name="Pollastro S."/>
            <person name="Romanazzi G."/>
            <person name="Faretra F."/>
        </authorList>
    </citation>
    <scope>NUCLEOTIDE SEQUENCE [LARGE SCALE GENOMIC DNA]</scope>
    <source>
        <strain evidence="1 2">Mfrc123</strain>
    </source>
</reference>
<dbReference type="VEuPathDB" id="FungiDB:MFRU_007g03460"/>